<gene>
    <name evidence="1" type="ORF">APLA_LOCUS1318</name>
</gene>
<dbReference type="EMBL" id="CADEBC010000116">
    <property type="protein sequence ID" value="CAB3222870.1"/>
    <property type="molecule type" value="Genomic_DNA"/>
</dbReference>
<comment type="caution">
    <text evidence="1">The sequence shown here is derived from an EMBL/GenBank/DDBJ whole genome shotgun (WGS) entry which is preliminary data.</text>
</comment>
<protein>
    <submittedName>
        <fullName evidence="1">Uncharacterized protein</fullName>
    </submittedName>
</protein>
<organism evidence="1 2">
    <name type="scientific">Arctia plantaginis</name>
    <name type="common">Wood tiger moth</name>
    <name type="synonym">Phalaena plantaginis</name>
    <dbReference type="NCBI Taxonomy" id="874455"/>
    <lineage>
        <taxon>Eukaryota</taxon>
        <taxon>Metazoa</taxon>
        <taxon>Ecdysozoa</taxon>
        <taxon>Arthropoda</taxon>
        <taxon>Hexapoda</taxon>
        <taxon>Insecta</taxon>
        <taxon>Pterygota</taxon>
        <taxon>Neoptera</taxon>
        <taxon>Endopterygota</taxon>
        <taxon>Lepidoptera</taxon>
        <taxon>Glossata</taxon>
        <taxon>Ditrysia</taxon>
        <taxon>Noctuoidea</taxon>
        <taxon>Erebidae</taxon>
        <taxon>Arctiinae</taxon>
        <taxon>Arctia</taxon>
    </lineage>
</organism>
<reference evidence="1 2" key="1">
    <citation type="submission" date="2020-04" db="EMBL/GenBank/DDBJ databases">
        <authorList>
            <person name="Wallbank WR R."/>
            <person name="Pardo Diaz C."/>
            <person name="Kozak K."/>
            <person name="Martin S."/>
            <person name="Jiggins C."/>
            <person name="Moest M."/>
            <person name="Warren A I."/>
            <person name="Byers J.R.P. K."/>
            <person name="Montejo-Kovacevich G."/>
            <person name="Yen C E."/>
        </authorList>
    </citation>
    <scope>NUCLEOTIDE SEQUENCE [LARGE SCALE GENOMIC DNA]</scope>
</reference>
<evidence type="ECO:0000313" key="2">
    <source>
        <dbReference type="Proteomes" id="UP000494106"/>
    </source>
</evidence>
<keyword evidence="2" id="KW-1185">Reference proteome</keyword>
<accession>A0A8S0YTH3</accession>
<evidence type="ECO:0000313" key="1">
    <source>
        <dbReference type="EMBL" id="CAB3222870.1"/>
    </source>
</evidence>
<dbReference type="AlphaFoldDB" id="A0A8S0YTH3"/>
<name>A0A8S0YTH3_ARCPL</name>
<sequence>RGGRVSKGGEAVVVCGSVAERAAWVSQLCPAHVAPRGYAPAPLGLQRAEPPLALYVAPNAVAIGGCRAQAARTGCTRCAAPWHGVAGGACGRSGRRRDVRRVAGGRALLVAGRRAGAGGGAGAGLALRRAAHLPPRCRWRTCRCRRRAAAPRQGGSIPQYSFFAFYQISAIN</sequence>
<dbReference type="Proteomes" id="UP000494106">
    <property type="component" value="Unassembled WGS sequence"/>
</dbReference>
<proteinExistence type="predicted"/>
<feature type="non-terminal residue" evidence="1">
    <location>
        <position position="172"/>
    </location>
</feature>